<protein>
    <recommendedName>
        <fullName evidence="4">Cyanovirin-N domain-containing protein</fullName>
    </recommendedName>
</protein>
<gene>
    <name evidence="2" type="ORF">PEBR_13085</name>
</gene>
<evidence type="ECO:0000256" key="1">
    <source>
        <dbReference type="SAM" id="SignalP"/>
    </source>
</evidence>
<accession>A0A1S9RUH7</accession>
<evidence type="ECO:0000313" key="3">
    <source>
        <dbReference type="Proteomes" id="UP000190744"/>
    </source>
</evidence>
<proteinExistence type="predicted"/>
<keyword evidence="1" id="KW-0732">Signal</keyword>
<dbReference type="Proteomes" id="UP000190744">
    <property type="component" value="Unassembled WGS sequence"/>
</dbReference>
<evidence type="ECO:0008006" key="4">
    <source>
        <dbReference type="Google" id="ProtNLM"/>
    </source>
</evidence>
<feature type="chain" id="PRO_5012888012" description="Cyanovirin-N domain-containing protein" evidence="1">
    <location>
        <begin position="22"/>
        <end position="228"/>
    </location>
</feature>
<dbReference type="AlphaFoldDB" id="A0A1S9RUH7"/>
<reference evidence="3" key="1">
    <citation type="submission" date="2015-09" db="EMBL/GenBank/DDBJ databases">
        <authorList>
            <person name="Fill T.P."/>
            <person name="Baretta J.F."/>
            <person name="de Almeida L.G."/>
            <person name="Rocha M."/>
            <person name="de Souza D.H."/>
            <person name="Malavazi I."/>
            <person name="Cerdeira L.T."/>
            <person name="Hong H."/>
            <person name="Samborskyy M."/>
            <person name="de Vasconcelos A.T."/>
            <person name="Leadlay P."/>
            <person name="Rodrigues-Filho E."/>
        </authorList>
    </citation>
    <scope>NUCLEOTIDE SEQUENCE [LARGE SCALE GENOMIC DNA]</scope>
    <source>
        <strain evidence="3">LaBioMMi 136</strain>
    </source>
</reference>
<evidence type="ECO:0000313" key="2">
    <source>
        <dbReference type="EMBL" id="OOQ88668.1"/>
    </source>
</evidence>
<organism evidence="2 3">
    <name type="scientific">Penicillium brasilianum</name>
    <dbReference type="NCBI Taxonomy" id="104259"/>
    <lineage>
        <taxon>Eukaryota</taxon>
        <taxon>Fungi</taxon>
        <taxon>Dikarya</taxon>
        <taxon>Ascomycota</taxon>
        <taxon>Pezizomycotina</taxon>
        <taxon>Eurotiomycetes</taxon>
        <taxon>Eurotiomycetidae</taxon>
        <taxon>Eurotiales</taxon>
        <taxon>Aspergillaceae</taxon>
        <taxon>Penicillium</taxon>
    </lineage>
</organism>
<comment type="caution">
    <text evidence="2">The sequence shown here is derived from an EMBL/GenBank/DDBJ whole genome shotgun (WGS) entry which is preliminary data.</text>
</comment>
<name>A0A1S9RUH7_PENBI</name>
<feature type="signal peptide" evidence="1">
    <location>
        <begin position="1"/>
        <end position="21"/>
    </location>
</feature>
<dbReference type="EMBL" id="LJBN01000118">
    <property type="protein sequence ID" value="OOQ88668.1"/>
    <property type="molecule type" value="Genomic_DNA"/>
</dbReference>
<sequence length="228" mass="24774">MKSPLYILAVLLPLATQLVAASPTAEFDEFESLEDRQGGFNSCKIRTGFSYRKYPCDSSDIIGRENPGGQWQATCRYKNFYKTKKGWVRGSDKPKACRTSQNYRSEDNPPFAKMMNKITAVFSALAVMAVANPTVGYAGYFYTNCTVPSIDAANAYAGSCINVENFPLKSFTAYVEAGSCSDGTSAVLNTYTASGCDDSTLFGTYSVSGEKQCFEADVTLVSLKAECV</sequence>